<dbReference type="EMBL" id="AFGF01000228">
    <property type="protein sequence ID" value="EGO62361.1"/>
    <property type="molecule type" value="Genomic_DNA"/>
</dbReference>
<evidence type="ECO:0000256" key="2">
    <source>
        <dbReference type="ARBA" id="ARBA00011006"/>
    </source>
</evidence>
<evidence type="ECO:0000256" key="1">
    <source>
        <dbReference type="ARBA" id="ARBA00004651"/>
    </source>
</evidence>
<feature type="transmembrane region" description="Helical" evidence="7">
    <location>
        <begin position="59"/>
        <end position="79"/>
    </location>
</feature>
<organism evidence="8 9">
    <name type="scientific">Acetonema longum DSM 6540</name>
    <dbReference type="NCBI Taxonomy" id="1009370"/>
    <lineage>
        <taxon>Bacteria</taxon>
        <taxon>Bacillati</taxon>
        <taxon>Bacillota</taxon>
        <taxon>Negativicutes</taxon>
        <taxon>Acetonemataceae</taxon>
        <taxon>Acetonema</taxon>
    </lineage>
</organism>
<proteinExistence type="inferred from homology"/>
<dbReference type="Pfam" id="PF04226">
    <property type="entry name" value="Transgly_assoc"/>
    <property type="match status" value="1"/>
</dbReference>
<keyword evidence="4 7" id="KW-0812">Transmembrane</keyword>
<keyword evidence="3" id="KW-1003">Cell membrane</keyword>
<keyword evidence="6 7" id="KW-0472">Membrane</keyword>
<accession>F7NNL8</accession>
<dbReference type="InterPro" id="IPR007341">
    <property type="entry name" value="Transgly_assoc"/>
</dbReference>
<name>F7NNL8_9FIRM</name>
<dbReference type="eggNOG" id="COG2261">
    <property type="taxonomic scope" value="Bacteria"/>
</dbReference>
<comment type="similarity">
    <text evidence="2">Belongs to the UPF0410 family.</text>
</comment>
<evidence type="ECO:0000256" key="5">
    <source>
        <dbReference type="ARBA" id="ARBA00022989"/>
    </source>
</evidence>
<comment type="caution">
    <text evidence="8">The sequence shown here is derived from an EMBL/GenBank/DDBJ whole genome shotgun (WGS) entry which is preliminary data.</text>
</comment>
<evidence type="ECO:0000256" key="7">
    <source>
        <dbReference type="SAM" id="Phobius"/>
    </source>
</evidence>
<dbReference type="Proteomes" id="UP000003240">
    <property type="component" value="Unassembled WGS sequence"/>
</dbReference>
<dbReference type="STRING" id="1009370.ALO_18547"/>
<keyword evidence="9" id="KW-1185">Reference proteome</keyword>
<evidence type="ECO:0000313" key="8">
    <source>
        <dbReference type="EMBL" id="EGO62361.1"/>
    </source>
</evidence>
<reference evidence="8 9" key="1">
    <citation type="journal article" date="2011" name="EMBO J.">
        <title>Structural diversity of bacterial flagellar motors.</title>
        <authorList>
            <person name="Chen S."/>
            <person name="Beeby M."/>
            <person name="Murphy G.E."/>
            <person name="Leadbetter J.R."/>
            <person name="Hendrixson D.R."/>
            <person name="Briegel A."/>
            <person name="Li Z."/>
            <person name="Shi J."/>
            <person name="Tocheva E.I."/>
            <person name="Muller A."/>
            <person name="Dobro M.J."/>
            <person name="Jensen G.J."/>
        </authorList>
    </citation>
    <scope>NUCLEOTIDE SEQUENCE [LARGE SCALE GENOMIC DNA]</scope>
    <source>
        <strain evidence="8 9">DSM 6540</strain>
    </source>
</reference>
<evidence type="ECO:0000256" key="3">
    <source>
        <dbReference type="ARBA" id="ARBA00022475"/>
    </source>
</evidence>
<dbReference type="PANTHER" id="PTHR33884:SF3">
    <property type="entry name" value="UPF0410 PROTEIN YMGE"/>
    <property type="match status" value="1"/>
</dbReference>
<gene>
    <name evidence="8" type="ORF">ALO_18547</name>
</gene>
<protein>
    <recommendedName>
        <fullName evidence="10">Transglycosylase-associated protein</fullName>
    </recommendedName>
</protein>
<dbReference type="GO" id="GO:0005886">
    <property type="term" value="C:plasma membrane"/>
    <property type="evidence" value="ECO:0007669"/>
    <property type="project" value="UniProtKB-SubCell"/>
</dbReference>
<evidence type="ECO:0000256" key="4">
    <source>
        <dbReference type="ARBA" id="ARBA00022692"/>
    </source>
</evidence>
<feature type="transmembrane region" description="Helical" evidence="7">
    <location>
        <begin position="6"/>
        <end position="23"/>
    </location>
</feature>
<sequence length="89" mass="9446">MVSNVIWYLIIGAVAGWIAGQFVRGHGFGLWADIIVGIIGAFIGGYVFSWLGITTYGLVGSLITSTIGAVILLWAIRLFGSSAANKEKE</sequence>
<dbReference type="OrthoDB" id="1684438at2"/>
<dbReference type="PANTHER" id="PTHR33884">
    <property type="entry name" value="UPF0410 PROTEIN YMGE"/>
    <property type="match status" value="1"/>
</dbReference>
<dbReference type="AlphaFoldDB" id="F7NNL8"/>
<comment type="subcellular location">
    <subcellularLocation>
        <location evidence="1">Cell membrane</location>
        <topology evidence="1">Multi-pass membrane protein</topology>
    </subcellularLocation>
</comment>
<evidence type="ECO:0000256" key="6">
    <source>
        <dbReference type="ARBA" id="ARBA00023136"/>
    </source>
</evidence>
<dbReference type="RefSeq" id="WP_004098797.1">
    <property type="nucleotide sequence ID" value="NZ_AFGF01000228.1"/>
</dbReference>
<evidence type="ECO:0000313" key="9">
    <source>
        <dbReference type="Proteomes" id="UP000003240"/>
    </source>
</evidence>
<feature type="transmembrane region" description="Helical" evidence="7">
    <location>
        <begin position="30"/>
        <end position="53"/>
    </location>
</feature>
<evidence type="ECO:0008006" key="10">
    <source>
        <dbReference type="Google" id="ProtNLM"/>
    </source>
</evidence>
<keyword evidence="5 7" id="KW-1133">Transmembrane helix</keyword>